<proteinExistence type="predicted"/>
<dbReference type="EMBL" id="JBHTMK010000037">
    <property type="protein sequence ID" value="MFD1368636.1"/>
    <property type="molecule type" value="Genomic_DNA"/>
</dbReference>
<dbReference type="PANTHER" id="PTHR30383">
    <property type="entry name" value="THIOESTERASE 1/PROTEASE 1/LYSOPHOSPHOLIPASE L1"/>
    <property type="match status" value="1"/>
</dbReference>
<dbReference type="InterPro" id="IPR028994">
    <property type="entry name" value="Integrin_alpha_N"/>
</dbReference>
<dbReference type="Gene3D" id="3.40.50.1110">
    <property type="entry name" value="SGNH hydrolase"/>
    <property type="match status" value="1"/>
</dbReference>
<dbReference type="InterPro" id="IPR051532">
    <property type="entry name" value="Ester_Hydrolysis_Enzymes"/>
</dbReference>
<protein>
    <submittedName>
        <fullName evidence="4">FG-GAP-like repeat-containing protein</fullName>
    </submittedName>
</protein>
<evidence type="ECO:0000259" key="3">
    <source>
        <dbReference type="Pfam" id="PF13472"/>
    </source>
</evidence>
<sequence length="450" mass="47256">MKISRLGLALFSLFSLVSPVLLAPGPARAADVPHLRVLPLGDSITVGVGGSGGGYRLPLWNAIRGQSAFTMEFVGTQRSGPVPDPRHEGHSSYLIDGISGQIDNWMATAAPDVVLLHIGINDLDRSDDKEHAPDRLAALVSRIFADRPGVTVVLGGLLATSPRLADAVAGYNAAARRIVADLAANGDRIRYVNFAVTSGQMADELHPADAGYAVMGETFRVALERVVADGGVTSSPAPAGSASEITSRVRWADFDGDGRDDYWLLVDGGPVQVWLNRGDGTWTGLGEVALGLTADRSRVRIADFDGDRRADYLLFSTTGAVTVYLNRGGDGYGGWSNLGKVAVGVTTDAGRVRLADFDGDAKADYLLLTASGAVQAWLNRGGDGHGGWSSLGQVASGTTTDPGQVRFARAGGDARADYLRVNRIGSVDAWINEGGSWAGPQRITEGSIME</sequence>
<dbReference type="Pfam" id="PF13517">
    <property type="entry name" value="FG-GAP_3"/>
    <property type="match status" value="1"/>
</dbReference>
<feature type="chain" id="PRO_5046361547" evidence="2">
    <location>
        <begin position="30"/>
        <end position="450"/>
    </location>
</feature>
<evidence type="ECO:0000313" key="5">
    <source>
        <dbReference type="Proteomes" id="UP001597183"/>
    </source>
</evidence>
<accession>A0ABW4AD01</accession>
<dbReference type="SUPFAM" id="SSF52266">
    <property type="entry name" value="SGNH hydrolase"/>
    <property type="match status" value="1"/>
</dbReference>
<dbReference type="InterPro" id="IPR036514">
    <property type="entry name" value="SGNH_hydro_sf"/>
</dbReference>
<keyword evidence="1 2" id="KW-0732">Signal</keyword>
<evidence type="ECO:0000313" key="4">
    <source>
        <dbReference type="EMBL" id="MFD1368636.1"/>
    </source>
</evidence>
<feature type="domain" description="SGNH hydrolase-type esterase" evidence="3">
    <location>
        <begin position="40"/>
        <end position="214"/>
    </location>
</feature>
<dbReference type="SUPFAM" id="SSF69318">
    <property type="entry name" value="Integrin alpha N-terminal domain"/>
    <property type="match status" value="1"/>
</dbReference>
<evidence type="ECO:0000256" key="2">
    <source>
        <dbReference type="SAM" id="SignalP"/>
    </source>
</evidence>
<feature type="signal peptide" evidence="2">
    <location>
        <begin position="1"/>
        <end position="29"/>
    </location>
</feature>
<dbReference type="CDD" id="cd01833">
    <property type="entry name" value="XynB_like"/>
    <property type="match status" value="1"/>
</dbReference>
<keyword evidence="5" id="KW-1185">Reference proteome</keyword>
<dbReference type="InterPro" id="IPR013517">
    <property type="entry name" value="FG-GAP"/>
</dbReference>
<organism evidence="4 5">
    <name type="scientific">Actinoplanes sichuanensis</name>
    <dbReference type="NCBI Taxonomy" id="512349"/>
    <lineage>
        <taxon>Bacteria</taxon>
        <taxon>Bacillati</taxon>
        <taxon>Actinomycetota</taxon>
        <taxon>Actinomycetes</taxon>
        <taxon>Micromonosporales</taxon>
        <taxon>Micromonosporaceae</taxon>
        <taxon>Actinoplanes</taxon>
    </lineage>
</organism>
<dbReference type="Pfam" id="PF13472">
    <property type="entry name" value="Lipase_GDSL_2"/>
    <property type="match status" value="1"/>
</dbReference>
<gene>
    <name evidence="4" type="ORF">ACFQ5G_25070</name>
</gene>
<evidence type="ECO:0000256" key="1">
    <source>
        <dbReference type="ARBA" id="ARBA00022729"/>
    </source>
</evidence>
<dbReference type="RefSeq" id="WP_317788554.1">
    <property type="nucleotide sequence ID" value="NZ_AP028461.1"/>
</dbReference>
<name>A0ABW4AD01_9ACTN</name>
<dbReference type="InterPro" id="IPR013830">
    <property type="entry name" value="SGNH_hydro"/>
</dbReference>
<comment type="caution">
    <text evidence="4">The sequence shown here is derived from an EMBL/GenBank/DDBJ whole genome shotgun (WGS) entry which is preliminary data.</text>
</comment>
<dbReference type="PANTHER" id="PTHR30383:SF5">
    <property type="entry name" value="SGNH HYDROLASE-TYPE ESTERASE DOMAIN-CONTAINING PROTEIN"/>
    <property type="match status" value="1"/>
</dbReference>
<reference evidence="5" key="1">
    <citation type="journal article" date="2019" name="Int. J. Syst. Evol. Microbiol.">
        <title>The Global Catalogue of Microorganisms (GCM) 10K type strain sequencing project: providing services to taxonomists for standard genome sequencing and annotation.</title>
        <authorList>
            <consortium name="The Broad Institute Genomics Platform"/>
            <consortium name="The Broad Institute Genome Sequencing Center for Infectious Disease"/>
            <person name="Wu L."/>
            <person name="Ma J."/>
        </authorList>
    </citation>
    <scope>NUCLEOTIDE SEQUENCE [LARGE SCALE GENOMIC DNA]</scope>
    <source>
        <strain evidence="5">CCM 7526</strain>
    </source>
</reference>
<dbReference type="Proteomes" id="UP001597183">
    <property type="component" value="Unassembled WGS sequence"/>
</dbReference>